<dbReference type="CDD" id="cd10449">
    <property type="entry name" value="GIY-YIG_SLX1_like"/>
    <property type="match status" value="1"/>
</dbReference>
<dbReference type="SUPFAM" id="SSF82771">
    <property type="entry name" value="GIY-YIG endonuclease"/>
    <property type="match status" value="1"/>
</dbReference>
<dbReference type="PROSITE" id="PS50164">
    <property type="entry name" value="GIY_YIG"/>
    <property type="match status" value="1"/>
</dbReference>
<dbReference type="Gene3D" id="3.40.1440.10">
    <property type="entry name" value="GIY-YIG endonuclease"/>
    <property type="match status" value="1"/>
</dbReference>
<gene>
    <name evidence="3" type="ORF">DB891_00940</name>
</gene>
<organism evidence="3 4">
    <name type="scientific">Flavobacterium laiguense</name>
    <dbReference type="NCBI Taxonomy" id="2169409"/>
    <lineage>
        <taxon>Bacteria</taxon>
        <taxon>Pseudomonadati</taxon>
        <taxon>Bacteroidota</taxon>
        <taxon>Flavobacteriia</taxon>
        <taxon>Flavobacteriales</taxon>
        <taxon>Flavobacteriaceae</taxon>
        <taxon>Flavobacterium</taxon>
    </lineage>
</organism>
<dbReference type="InterPro" id="IPR050190">
    <property type="entry name" value="UPF0213_domain"/>
</dbReference>
<dbReference type="RefSeq" id="WP_116759668.1">
    <property type="nucleotide sequence ID" value="NZ_QCZH01000001.1"/>
</dbReference>
<evidence type="ECO:0000313" key="4">
    <source>
        <dbReference type="Proteomes" id="UP000245618"/>
    </source>
</evidence>
<accession>A0A2U1K364</accession>
<dbReference type="InterPro" id="IPR000305">
    <property type="entry name" value="GIY-YIG_endonuc"/>
</dbReference>
<proteinExistence type="inferred from homology"/>
<comment type="similarity">
    <text evidence="1">Belongs to the UPF0213 family.</text>
</comment>
<keyword evidence="3" id="KW-0540">Nuclease</keyword>
<dbReference type="PANTHER" id="PTHR34477:SF1">
    <property type="entry name" value="UPF0213 PROTEIN YHBQ"/>
    <property type="match status" value="1"/>
</dbReference>
<reference evidence="3 4" key="1">
    <citation type="submission" date="2018-04" db="EMBL/GenBank/DDBJ databases">
        <title>Flavobacterium sp. nov., isolated from glacier ice.</title>
        <authorList>
            <person name="Liu Q."/>
            <person name="Xin Y.-H."/>
        </authorList>
    </citation>
    <scope>NUCLEOTIDE SEQUENCE [LARGE SCALE GENOMIC DNA]</scope>
    <source>
        <strain evidence="3 4">LB2P30</strain>
    </source>
</reference>
<dbReference type="OrthoDB" id="1495241at2"/>
<keyword evidence="3" id="KW-0255">Endonuclease</keyword>
<keyword evidence="3" id="KW-0378">Hydrolase</keyword>
<comment type="caution">
    <text evidence="3">The sequence shown here is derived from an EMBL/GenBank/DDBJ whole genome shotgun (WGS) entry which is preliminary data.</text>
</comment>
<dbReference type="Pfam" id="PF01541">
    <property type="entry name" value="GIY-YIG"/>
    <property type="match status" value="1"/>
</dbReference>
<name>A0A2U1K364_9FLAO</name>
<protein>
    <submittedName>
        <fullName evidence="3">Endonuclease</fullName>
    </submittedName>
</protein>
<evidence type="ECO:0000259" key="2">
    <source>
        <dbReference type="PROSITE" id="PS50164"/>
    </source>
</evidence>
<dbReference type="PANTHER" id="PTHR34477">
    <property type="entry name" value="UPF0213 PROTEIN YHBQ"/>
    <property type="match status" value="1"/>
</dbReference>
<dbReference type="EMBL" id="QCZH01000001">
    <property type="protein sequence ID" value="PWA11413.1"/>
    <property type="molecule type" value="Genomic_DNA"/>
</dbReference>
<keyword evidence="4" id="KW-1185">Reference proteome</keyword>
<feature type="domain" description="GIY-YIG" evidence="2">
    <location>
        <begin position="1"/>
        <end position="78"/>
    </location>
</feature>
<evidence type="ECO:0000256" key="1">
    <source>
        <dbReference type="ARBA" id="ARBA00007435"/>
    </source>
</evidence>
<evidence type="ECO:0000313" key="3">
    <source>
        <dbReference type="EMBL" id="PWA11413.1"/>
    </source>
</evidence>
<dbReference type="InterPro" id="IPR035901">
    <property type="entry name" value="GIY-YIG_endonuc_sf"/>
</dbReference>
<dbReference type="GO" id="GO:0004519">
    <property type="term" value="F:endonuclease activity"/>
    <property type="evidence" value="ECO:0007669"/>
    <property type="project" value="UniProtKB-KW"/>
</dbReference>
<sequence length="95" mass="11428">MNHFVYILYSPTKDTYYIGETSDLENRLHWHNSGEFKSAYSKITNDWTVFFSFECQDIIQARKIEKHIKSMKSKIYLQNLSKHPEMSKKLIDRHP</sequence>
<dbReference type="Proteomes" id="UP000245618">
    <property type="component" value="Unassembled WGS sequence"/>
</dbReference>
<dbReference type="AlphaFoldDB" id="A0A2U1K364"/>